<dbReference type="Gene3D" id="1.10.20.60">
    <property type="entry name" value="Glu-tRNAGln amidotransferase C subunit, N-terminal domain"/>
    <property type="match status" value="1"/>
</dbReference>
<evidence type="ECO:0000313" key="1">
    <source>
        <dbReference type="EMBL" id="OGZ56137.1"/>
    </source>
</evidence>
<evidence type="ECO:0000313" key="2">
    <source>
        <dbReference type="Proteomes" id="UP000178186"/>
    </source>
</evidence>
<gene>
    <name evidence="1" type="ORF">A3H64_03065</name>
</gene>
<evidence type="ECO:0008006" key="3">
    <source>
        <dbReference type="Google" id="ProtNLM"/>
    </source>
</evidence>
<proteinExistence type="predicted"/>
<dbReference type="Pfam" id="PF02686">
    <property type="entry name" value="GatC"/>
    <property type="match status" value="1"/>
</dbReference>
<comment type="caution">
    <text evidence="1">The sequence shown here is derived from an EMBL/GenBank/DDBJ whole genome shotgun (WGS) entry which is preliminary data.</text>
</comment>
<accession>A0A1G2H109</accession>
<reference evidence="1 2" key="1">
    <citation type="journal article" date="2016" name="Nat. Commun.">
        <title>Thousands of microbial genomes shed light on interconnected biogeochemical processes in an aquifer system.</title>
        <authorList>
            <person name="Anantharaman K."/>
            <person name="Brown C.T."/>
            <person name="Hug L.A."/>
            <person name="Sharon I."/>
            <person name="Castelle C.J."/>
            <person name="Probst A.J."/>
            <person name="Thomas B.C."/>
            <person name="Singh A."/>
            <person name="Wilkins M.J."/>
            <person name="Karaoz U."/>
            <person name="Brodie E.L."/>
            <person name="Williams K.H."/>
            <person name="Hubbard S.S."/>
            <person name="Banfield J.F."/>
        </authorList>
    </citation>
    <scope>NUCLEOTIDE SEQUENCE [LARGE SCALE GENOMIC DNA]</scope>
</reference>
<dbReference type="InterPro" id="IPR036113">
    <property type="entry name" value="Asp/Glu-ADT_sf_sub_c"/>
</dbReference>
<sequence>MISKQDIKKLSELARIEVTDTEAEHLQHDLERILEYVEQLNRAEIGMAEAFTNVTGLSNVTASDAARVAVNADAAGLLHAAPCHD</sequence>
<name>A0A1G2H109_9BACT</name>
<dbReference type="Proteomes" id="UP000178186">
    <property type="component" value="Unassembled WGS sequence"/>
</dbReference>
<dbReference type="NCBIfam" id="TIGR00135">
    <property type="entry name" value="gatC"/>
    <property type="match status" value="1"/>
</dbReference>
<feature type="non-terminal residue" evidence="1">
    <location>
        <position position="85"/>
    </location>
</feature>
<organism evidence="1 2">
    <name type="scientific">Candidatus Ryanbacteria bacterium RIFCSPLOWO2_02_FULL_45_11c</name>
    <dbReference type="NCBI Taxonomy" id="1802128"/>
    <lineage>
        <taxon>Bacteria</taxon>
        <taxon>Candidatus Ryaniibacteriota</taxon>
    </lineage>
</organism>
<dbReference type="GO" id="GO:0006450">
    <property type="term" value="P:regulation of translational fidelity"/>
    <property type="evidence" value="ECO:0007669"/>
    <property type="project" value="InterPro"/>
</dbReference>
<dbReference type="InterPro" id="IPR003837">
    <property type="entry name" value="GatC"/>
</dbReference>
<dbReference type="AlphaFoldDB" id="A0A1G2H109"/>
<dbReference type="SUPFAM" id="SSF141000">
    <property type="entry name" value="Glu-tRNAGln amidotransferase C subunit"/>
    <property type="match status" value="1"/>
</dbReference>
<protein>
    <recommendedName>
        <fullName evidence="3">Aspartyl/glutamyl-tRNA(Asn/Gln) amidotransferase subunit C</fullName>
    </recommendedName>
</protein>
<dbReference type="STRING" id="1802128.A3H64_03065"/>
<dbReference type="EMBL" id="MHNY01000021">
    <property type="protein sequence ID" value="OGZ56137.1"/>
    <property type="molecule type" value="Genomic_DNA"/>
</dbReference>